<organism evidence="10 11">
    <name type="scientific">Leptospira kirschneri str. H1</name>
    <dbReference type="NCBI Taxonomy" id="1049966"/>
    <lineage>
        <taxon>Bacteria</taxon>
        <taxon>Pseudomonadati</taxon>
        <taxon>Spirochaetota</taxon>
        <taxon>Spirochaetia</taxon>
        <taxon>Leptospirales</taxon>
        <taxon>Leptospiraceae</taxon>
        <taxon>Leptospira</taxon>
    </lineage>
</organism>
<dbReference type="PANTHER" id="PTHR42745">
    <property type="match status" value="1"/>
</dbReference>
<reference evidence="10 11" key="1">
    <citation type="submission" date="2012-10" db="EMBL/GenBank/DDBJ databases">
        <authorList>
            <person name="Harkins D.M."/>
            <person name="Durkin A.S."/>
            <person name="Brinkac L.M."/>
            <person name="Selengut J.D."/>
            <person name="Sanka R."/>
            <person name="DePew J."/>
            <person name="Purushe J."/>
            <person name="Peacock S.J."/>
            <person name="Thaipadungpanit J."/>
            <person name="Wuthiekanun V.W."/>
            <person name="Day N.P."/>
            <person name="Vinetz J.M."/>
            <person name="Sutton G.G."/>
            <person name="Nelson W.C."/>
            <person name="Fouts D.E."/>
        </authorList>
    </citation>
    <scope>NUCLEOTIDE SEQUENCE [LARGE SCALE GENOMIC DNA]</scope>
    <source>
        <strain evidence="10 11">H1</strain>
    </source>
</reference>
<dbReference type="FunFam" id="3.40.50.10490:FF:000011">
    <property type="entry name" value="Arabinose 5-phosphate isomerase"/>
    <property type="match status" value="1"/>
</dbReference>
<dbReference type="AlphaFoldDB" id="A0A0E2B8B8"/>
<feature type="site" description="Catalytically relevant" evidence="6">
    <location>
        <position position="103"/>
    </location>
</feature>
<gene>
    <name evidence="10" type="ORF">LEP1GSC081_0400</name>
</gene>
<dbReference type="GO" id="GO:1901135">
    <property type="term" value="P:carbohydrate derivative metabolic process"/>
    <property type="evidence" value="ECO:0007669"/>
    <property type="project" value="InterPro"/>
</dbReference>
<evidence type="ECO:0000256" key="6">
    <source>
        <dbReference type="PIRSR" id="PIRSR004692-3"/>
    </source>
</evidence>
<dbReference type="InterPro" id="IPR046348">
    <property type="entry name" value="SIS_dom_sf"/>
</dbReference>
<name>A0A0E2B8B8_9LEPT</name>
<dbReference type="SUPFAM" id="SSF53697">
    <property type="entry name" value="SIS domain"/>
    <property type="match status" value="1"/>
</dbReference>
<feature type="site" description="Catalytically relevant" evidence="6">
    <location>
        <position position="51"/>
    </location>
</feature>
<keyword evidence="5" id="KW-0862">Zinc</keyword>
<dbReference type="Pfam" id="PF00571">
    <property type="entry name" value="CBS"/>
    <property type="match status" value="2"/>
</dbReference>
<dbReference type="Proteomes" id="UP000006253">
    <property type="component" value="Unassembled WGS sequence"/>
</dbReference>
<dbReference type="CDD" id="cd04604">
    <property type="entry name" value="CBS_pair_SIS_assoc"/>
    <property type="match status" value="1"/>
</dbReference>
<dbReference type="PIRSF" id="PIRSF004692">
    <property type="entry name" value="KdsD_KpsF"/>
    <property type="match status" value="1"/>
</dbReference>
<sequence>MDPIFEKIEKAIDIEIESILHFRKNLDPSIKQAIELILDCKGKLIVTGVGKSGDVGKKISSTLSSTGTPSVFLHPADAAHGDAGIISGEDIIIAIGKSGESEELLNLIPTIKNIGAKLISMTANVDSKLAQESDVVLITPVLKEACPLELAPTSSTTIALILGDAIAMCLMELKNFKRENFALYHPAGRLGKRLSLKIDDVMRKDKDLAKVLPDTKLENILTEITVKRQGATGVTDSSGILLGIITDFDIRKKLKEGKLDSSISAEQLMNSNPTLFLSGSNAYDVLKQMESRPNPISVAPIVDNSKRLIGIVSIHDLLQKGL</sequence>
<dbReference type="PANTHER" id="PTHR42745:SF1">
    <property type="entry name" value="ARABINOSE 5-PHOSPHATE ISOMERASE KDSD"/>
    <property type="match status" value="1"/>
</dbReference>
<feature type="domain" description="CBS" evidence="8">
    <location>
        <begin position="202"/>
        <end position="261"/>
    </location>
</feature>
<evidence type="ECO:0000256" key="7">
    <source>
        <dbReference type="PROSITE-ProRule" id="PRU00703"/>
    </source>
</evidence>
<dbReference type="CDD" id="cd05014">
    <property type="entry name" value="SIS_Kpsf"/>
    <property type="match status" value="1"/>
</dbReference>
<evidence type="ECO:0000256" key="3">
    <source>
        <dbReference type="ARBA" id="ARBA00023122"/>
    </source>
</evidence>
<protein>
    <submittedName>
        <fullName evidence="10">Sugar isomerase, KpsF/GutQ family</fullName>
    </submittedName>
</protein>
<comment type="similarity">
    <text evidence="1 4">Belongs to the SIS family. GutQ/KpsF subfamily.</text>
</comment>
<feature type="domain" description="CBS" evidence="8">
    <location>
        <begin position="269"/>
        <end position="322"/>
    </location>
</feature>
<dbReference type="GeneID" id="34313405"/>
<dbReference type="InterPro" id="IPR046342">
    <property type="entry name" value="CBS_dom_sf"/>
</dbReference>
<dbReference type="PROSITE" id="PS51371">
    <property type="entry name" value="CBS"/>
    <property type="match status" value="2"/>
</dbReference>
<dbReference type="InterPro" id="IPR004800">
    <property type="entry name" value="KdsD/KpsF-type"/>
</dbReference>
<dbReference type="RefSeq" id="WP_004754555.1">
    <property type="nucleotide sequence ID" value="NZ_AHMY02000010.1"/>
</dbReference>
<dbReference type="InterPro" id="IPR035474">
    <property type="entry name" value="SIS_Kpsf"/>
</dbReference>
<dbReference type="EMBL" id="AHMY02000010">
    <property type="protein sequence ID" value="EKO17609.1"/>
    <property type="molecule type" value="Genomic_DNA"/>
</dbReference>
<keyword evidence="2" id="KW-0677">Repeat</keyword>
<dbReference type="GO" id="GO:0046872">
    <property type="term" value="F:metal ion binding"/>
    <property type="evidence" value="ECO:0007669"/>
    <property type="project" value="UniProtKB-KW"/>
</dbReference>
<dbReference type="Gene3D" id="3.40.50.10490">
    <property type="entry name" value="Glucose-6-phosphate isomerase like protein, domain 1"/>
    <property type="match status" value="1"/>
</dbReference>
<comment type="caution">
    <text evidence="10">The sequence shown here is derived from an EMBL/GenBank/DDBJ whole genome shotgun (WGS) entry which is preliminary data.</text>
</comment>
<dbReference type="GO" id="GO:0097367">
    <property type="term" value="F:carbohydrate derivative binding"/>
    <property type="evidence" value="ECO:0007669"/>
    <property type="project" value="InterPro"/>
</dbReference>
<dbReference type="InterPro" id="IPR050986">
    <property type="entry name" value="GutQ/KpsF_isomerases"/>
</dbReference>
<evidence type="ECO:0000259" key="8">
    <source>
        <dbReference type="PROSITE" id="PS51371"/>
    </source>
</evidence>
<evidence type="ECO:0000256" key="5">
    <source>
        <dbReference type="PIRSR" id="PIRSR004692-2"/>
    </source>
</evidence>
<dbReference type="InterPro" id="IPR000644">
    <property type="entry name" value="CBS_dom"/>
</dbReference>
<evidence type="ECO:0000256" key="2">
    <source>
        <dbReference type="ARBA" id="ARBA00022737"/>
    </source>
</evidence>
<feature type="site" description="Catalytically relevant" evidence="6">
    <location>
        <position position="144"/>
    </location>
</feature>
<dbReference type="GO" id="GO:0019146">
    <property type="term" value="F:arabinose-5-phosphate isomerase activity"/>
    <property type="evidence" value="ECO:0007669"/>
    <property type="project" value="UniProtKB-ARBA"/>
</dbReference>
<keyword evidence="3 7" id="KW-0129">CBS domain</keyword>
<dbReference type="GO" id="GO:0005975">
    <property type="term" value="P:carbohydrate metabolic process"/>
    <property type="evidence" value="ECO:0007669"/>
    <property type="project" value="InterPro"/>
</dbReference>
<accession>A0A0E2B8B8</accession>
<dbReference type="Pfam" id="PF01380">
    <property type="entry name" value="SIS"/>
    <property type="match status" value="1"/>
</dbReference>
<keyword evidence="10" id="KW-0413">Isomerase</keyword>
<feature type="binding site" evidence="5">
    <location>
        <position position="74"/>
    </location>
    <ligand>
        <name>Zn(2+)</name>
        <dbReference type="ChEBI" id="CHEBI:29105"/>
    </ligand>
</feature>
<dbReference type="InterPro" id="IPR001347">
    <property type="entry name" value="SIS_dom"/>
</dbReference>
<evidence type="ECO:0000259" key="9">
    <source>
        <dbReference type="PROSITE" id="PS51464"/>
    </source>
</evidence>
<evidence type="ECO:0000256" key="4">
    <source>
        <dbReference type="PIRNR" id="PIRNR004692"/>
    </source>
</evidence>
<keyword evidence="5" id="KW-0479">Metal-binding</keyword>
<evidence type="ECO:0000313" key="10">
    <source>
        <dbReference type="EMBL" id="EKO17609.1"/>
    </source>
</evidence>
<evidence type="ECO:0000313" key="11">
    <source>
        <dbReference type="Proteomes" id="UP000006253"/>
    </source>
</evidence>
<dbReference type="Gene3D" id="3.10.580.10">
    <property type="entry name" value="CBS-domain"/>
    <property type="match status" value="1"/>
</dbReference>
<dbReference type="SMART" id="SM00116">
    <property type="entry name" value="CBS"/>
    <property type="match status" value="2"/>
</dbReference>
<evidence type="ECO:0000256" key="1">
    <source>
        <dbReference type="ARBA" id="ARBA00008165"/>
    </source>
</evidence>
<proteinExistence type="inferred from homology"/>
<dbReference type="PROSITE" id="PS51464">
    <property type="entry name" value="SIS"/>
    <property type="match status" value="1"/>
</dbReference>
<feature type="site" description="Catalytically relevant" evidence="6">
    <location>
        <position position="185"/>
    </location>
</feature>
<feature type="domain" description="SIS" evidence="9">
    <location>
        <begin position="33"/>
        <end position="176"/>
    </location>
</feature>
<dbReference type="NCBIfam" id="TIGR00393">
    <property type="entry name" value="kpsF"/>
    <property type="match status" value="1"/>
</dbReference>